<accession>A0ABY8A816</accession>
<feature type="region of interest" description="Disordered" evidence="1">
    <location>
        <begin position="1"/>
        <end position="39"/>
    </location>
</feature>
<keyword evidence="4" id="KW-1185">Reference proteome</keyword>
<feature type="compositionally biased region" description="Low complexity" evidence="1">
    <location>
        <begin position="87"/>
        <end position="103"/>
    </location>
</feature>
<evidence type="ECO:0000313" key="4">
    <source>
        <dbReference type="Proteomes" id="UP001218629"/>
    </source>
</evidence>
<dbReference type="Proteomes" id="UP001218629">
    <property type="component" value="Chromosome"/>
</dbReference>
<gene>
    <name evidence="3" type="ORF">MOV08_18670</name>
</gene>
<protein>
    <recommendedName>
        <fullName evidence="5">Integral membrane protein</fullName>
    </recommendedName>
</protein>
<keyword evidence="2" id="KW-1133">Transmembrane helix</keyword>
<proteinExistence type="predicted"/>
<feature type="region of interest" description="Disordered" evidence="1">
    <location>
        <begin position="68"/>
        <end position="116"/>
    </location>
</feature>
<evidence type="ECO:0000256" key="2">
    <source>
        <dbReference type="SAM" id="Phobius"/>
    </source>
</evidence>
<feature type="compositionally biased region" description="Gly residues" evidence="1">
    <location>
        <begin position="1"/>
        <end position="17"/>
    </location>
</feature>
<name>A0ABY8A816_9ACTN</name>
<evidence type="ECO:0000256" key="1">
    <source>
        <dbReference type="SAM" id="MobiDB-lite"/>
    </source>
</evidence>
<reference evidence="3 4" key="1">
    <citation type="submission" date="2022-03" db="EMBL/GenBank/DDBJ databases">
        <title>Streptomyces yunnanensis P86,complete genome.</title>
        <authorList>
            <person name="Chen S."/>
            <person name="Zhang Q."/>
        </authorList>
    </citation>
    <scope>NUCLEOTIDE SEQUENCE [LARGE SCALE GENOMIC DNA]</scope>
    <source>
        <strain evidence="3 4">P86</strain>
    </source>
</reference>
<keyword evidence="2" id="KW-0472">Membrane</keyword>
<dbReference type="RefSeq" id="WP_275308188.1">
    <property type="nucleotide sequence ID" value="NZ_CP095749.1"/>
</dbReference>
<sequence length="286" mass="29435">MSIGDDGGYGDGRGTGTGQTRTRLPDGESDTYGAPRRARSGLSSRNLITVVGVVVLLIAAIAFANRGGSGNDETGSGSGSGGSTKDQAAAQPTAPTGTKPVTGKTGGIASGFPQTEQGAQSAAANYVVALGSDGMYNAVRRQEIVQTVYAPAVAAARKGELDKTYANPAHLKQFGLNPDGTAPEGMTFVSRANPVGTKTESFKGGTAKVSVWYSALFGLAGAKSQKPVTESWYTTTYDLQWADGNWKVVDFTQKDGPAPIGRDQAVASADDMTKAVQGYGGFTYAR</sequence>
<organism evidence="3 4">
    <name type="scientific">Streptomyces yunnanensis</name>
    <dbReference type="NCBI Taxonomy" id="156453"/>
    <lineage>
        <taxon>Bacteria</taxon>
        <taxon>Bacillati</taxon>
        <taxon>Actinomycetota</taxon>
        <taxon>Actinomycetes</taxon>
        <taxon>Kitasatosporales</taxon>
        <taxon>Streptomycetaceae</taxon>
        <taxon>Streptomyces</taxon>
    </lineage>
</organism>
<keyword evidence="2" id="KW-0812">Transmembrane</keyword>
<dbReference type="EMBL" id="CP095749">
    <property type="protein sequence ID" value="WEB41108.1"/>
    <property type="molecule type" value="Genomic_DNA"/>
</dbReference>
<evidence type="ECO:0008006" key="5">
    <source>
        <dbReference type="Google" id="ProtNLM"/>
    </source>
</evidence>
<evidence type="ECO:0000313" key="3">
    <source>
        <dbReference type="EMBL" id="WEB41108.1"/>
    </source>
</evidence>
<feature type="transmembrane region" description="Helical" evidence="2">
    <location>
        <begin position="46"/>
        <end position="64"/>
    </location>
</feature>